<dbReference type="InParanoid" id="A0A517SCL4"/>
<keyword evidence="2" id="KW-1185">Reference proteome</keyword>
<name>A0A517SCL4_9PLAN</name>
<dbReference type="KEGG" id="ccos:Pan44_18950"/>
<protein>
    <submittedName>
        <fullName evidence="1">Uncharacterized protein</fullName>
    </submittedName>
</protein>
<dbReference type="Proteomes" id="UP000315700">
    <property type="component" value="Chromosome"/>
</dbReference>
<dbReference type="EMBL" id="CP036271">
    <property type="protein sequence ID" value="QDT53869.1"/>
    <property type="molecule type" value="Genomic_DNA"/>
</dbReference>
<reference evidence="1 2" key="1">
    <citation type="submission" date="2019-02" db="EMBL/GenBank/DDBJ databases">
        <title>Deep-cultivation of Planctomycetes and their phenomic and genomic characterization uncovers novel biology.</title>
        <authorList>
            <person name="Wiegand S."/>
            <person name="Jogler M."/>
            <person name="Boedeker C."/>
            <person name="Pinto D."/>
            <person name="Vollmers J."/>
            <person name="Rivas-Marin E."/>
            <person name="Kohn T."/>
            <person name="Peeters S.H."/>
            <person name="Heuer A."/>
            <person name="Rast P."/>
            <person name="Oberbeckmann S."/>
            <person name="Bunk B."/>
            <person name="Jeske O."/>
            <person name="Meyerdierks A."/>
            <person name="Storesund J.E."/>
            <person name="Kallscheuer N."/>
            <person name="Luecker S."/>
            <person name="Lage O.M."/>
            <person name="Pohl T."/>
            <person name="Merkel B.J."/>
            <person name="Hornburger P."/>
            <person name="Mueller R.-W."/>
            <person name="Bruemmer F."/>
            <person name="Labrenz M."/>
            <person name="Spormann A.M."/>
            <person name="Op den Camp H."/>
            <person name="Overmann J."/>
            <person name="Amann R."/>
            <person name="Jetten M.S.M."/>
            <person name="Mascher T."/>
            <person name="Medema M.H."/>
            <person name="Devos D.P."/>
            <person name="Kaster A.-K."/>
            <person name="Ovreas L."/>
            <person name="Rohde M."/>
            <person name="Galperin M.Y."/>
            <person name="Jogler C."/>
        </authorList>
    </citation>
    <scope>NUCLEOTIDE SEQUENCE [LARGE SCALE GENOMIC DNA]</scope>
    <source>
        <strain evidence="1 2">Pan44</strain>
    </source>
</reference>
<proteinExistence type="predicted"/>
<dbReference type="RefSeq" id="WP_145029435.1">
    <property type="nucleotide sequence ID" value="NZ_CP036271.1"/>
</dbReference>
<sequence length="266" mass="29954">MHNCRTAVAWACLAAVTCNVGRAAEPQWQALQKTLQERLGQFEENRKTIDRQVLADFDRAIVQAGRGRASAASVVDQKLELEKAKADFEAFQSFPESDEYAVMELDYRLKVNRKFLPVGQAIDSLVKYANRSNDPDRLEEAVRIKEEYETKYLGGCDLPDESRWLGTYDRKGRSVIYELAINEVRAGGTFDGHVESNKRLRVHPSYDVKGTRNGAAIEFAMTSRQQGMVTAFTAKGVVSGNRIIANVDQRMQDGEQWKGTLVLTRQ</sequence>
<dbReference type="AlphaFoldDB" id="A0A517SCL4"/>
<accession>A0A517SCL4</accession>
<evidence type="ECO:0000313" key="2">
    <source>
        <dbReference type="Proteomes" id="UP000315700"/>
    </source>
</evidence>
<gene>
    <name evidence="1" type="ORF">Pan44_18950</name>
</gene>
<organism evidence="1 2">
    <name type="scientific">Caulifigura coniformis</name>
    <dbReference type="NCBI Taxonomy" id="2527983"/>
    <lineage>
        <taxon>Bacteria</taxon>
        <taxon>Pseudomonadati</taxon>
        <taxon>Planctomycetota</taxon>
        <taxon>Planctomycetia</taxon>
        <taxon>Planctomycetales</taxon>
        <taxon>Planctomycetaceae</taxon>
        <taxon>Caulifigura</taxon>
    </lineage>
</organism>
<evidence type="ECO:0000313" key="1">
    <source>
        <dbReference type="EMBL" id="QDT53869.1"/>
    </source>
</evidence>